<keyword evidence="5" id="KW-0732">Signal</keyword>
<dbReference type="Pfam" id="PF07715">
    <property type="entry name" value="Plug"/>
    <property type="match status" value="1"/>
</dbReference>
<keyword evidence="6" id="KW-0472">Membrane</keyword>
<evidence type="ECO:0000256" key="3">
    <source>
        <dbReference type="ARBA" id="ARBA00022452"/>
    </source>
</evidence>
<dbReference type="Gene3D" id="2.60.40.1120">
    <property type="entry name" value="Carboxypeptidase-like, regulatory domain"/>
    <property type="match status" value="1"/>
</dbReference>
<evidence type="ECO:0000256" key="6">
    <source>
        <dbReference type="ARBA" id="ARBA00023136"/>
    </source>
</evidence>
<keyword evidence="2" id="KW-0813">Transport</keyword>
<keyword evidence="7" id="KW-0998">Cell outer membrane</keyword>
<dbReference type="Gene3D" id="2.40.170.20">
    <property type="entry name" value="TonB-dependent receptor, beta-barrel domain"/>
    <property type="match status" value="1"/>
</dbReference>
<evidence type="ECO:0000313" key="9">
    <source>
        <dbReference type="EMBL" id="HGY56560.1"/>
    </source>
</evidence>
<reference evidence="9" key="1">
    <citation type="journal article" date="2020" name="mSystems">
        <title>Genome- and Community-Level Interaction Insights into Carbon Utilization and Element Cycling Functions of Hydrothermarchaeota in Hydrothermal Sediment.</title>
        <authorList>
            <person name="Zhou Z."/>
            <person name="Liu Y."/>
            <person name="Xu W."/>
            <person name="Pan J."/>
            <person name="Luo Z.H."/>
            <person name="Li M."/>
        </authorList>
    </citation>
    <scope>NUCLEOTIDE SEQUENCE [LARGE SCALE GENOMIC DNA]</scope>
    <source>
        <strain evidence="9">HyVt-577</strain>
    </source>
</reference>
<dbReference type="InterPro" id="IPR008969">
    <property type="entry name" value="CarboxyPept-like_regulatory"/>
</dbReference>
<keyword evidence="4" id="KW-0812">Transmembrane</keyword>
<dbReference type="InterPro" id="IPR012910">
    <property type="entry name" value="Plug_dom"/>
</dbReference>
<gene>
    <name evidence="9" type="ORF">ENK44_12700</name>
</gene>
<comment type="caution">
    <text evidence="9">The sequence shown here is derived from an EMBL/GenBank/DDBJ whole genome shotgun (WGS) entry which is preliminary data.</text>
</comment>
<dbReference type="SUPFAM" id="SSF49464">
    <property type="entry name" value="Carboxypeptidase regulatory domain-like"/>
    <property type="match status" value="1"/>
</dbReference>
<name>A0A7V4U1Z5_CALAY</name>
<proteinExistence type="predicted"/>
<dbReference type="InterPro" id="IPR039426">
    <property type="entry name" value="TonB-dep_rcpt-like"/>
</dbReference>
<dbReference type="SUPFAM" id="SSF56935">
    <property type="entry name" value="Porins"/>
    <property type="match status" value="1"/>
</dbReference>
<dbReference type="EMBL" id="DRQG01000115">
    <property type="protein sequence ID" value="HGY56560.1"/>
    <property type="molecule type" value="Genomic_DNA"/>
</dbReference>
<dbReference type="Pfam" id="PF13715">
    <property type="entry name" value="CarbopepD_reg_2"/>
    <property type="match status" value="1"/>
</dbReference>
<dbReference type="InterPro" id="IPR037066">
    <property type="entry name" value="Plug_dom_sf"/>
</dbReference>
<keyword evidence="9" id="KW-0675">Receptor</keyword>
<dbReference type="PANTHER" id="PTHR30069">
    <property type="entry name" value="TONB-DEPENDENT OUTER MEMBRANE RECEPTOR"/>
    <property type="match status" value="1"/>
</dbReference>
<feature type="domain" description="TonB-dependent receptor plug" evidence="8">
    <location>
        <begin position="126"/>
        <end position="215"/>
    </location>
</feature>
<evidence type="ECO:0000259" key="8">
    <source>
        <dbReference type="Pfam" id="PF07715"/>
    </source>
</evidence>
<keyword evidence="3" id="KW-1134">Transmembrane beta strand</keyword>
<evidence type="ECO:0000256" key="2">
    <source>
        <dbReference type="ARBA" id="ARBA00022448"/>
    </source>
</evidence>
<protein>
    <submittedName>
        <fullName evidence="9">TonB-dependent receptor</fullName>
    </submittedName>
</protein>
<dbReference type="GO" id="GO:0044718">
    <property type="term" value="P:siderophore transmembrane transport"/>
    <property type="evidence" value="ECO:0007669"/>
    <property type="project" value="TreeGrafter"/>
</dbReference>
<comment type="subcellular location">
    <subcellularLocation>
        <location evidence="1">Cell outer membrane</location>
        <topology evidence="1">Multi-pass membrane protein</topology>
    </subcellularLocation>
</comment>
<dbReference type="GO" id="GO:0009279">
    <property type="term" value="C:cell outer membrane"/>
    <property type="evidence" value="ECO:0007669"/>
    <property type="project" value="UniProtKB-SubCell"/>
</dbReference>
<dbReference type="GO" id="GO:0015344">
    <property type="term" value="F:siderophore uptake transmembrane transporter activity"/>
    <property type="evidence" value="ECO:0007669"/>
    <property type="project" value="TreeGrafter"/>
</dbReference>
<evidence type="ECO:0000256" key="1">
    <source>
        <dbReference type="ARBA" id="ARBA00004571"/>
    </source>
</evidence>
<evidence type="ECO:0000256" key="5">
    <source>
        <dbReference type="ARBA" id="ARBA00022729"/>
    </source>
</evidence>
<sequence length="1052" mass="119938">MRFARGNTLFIIILIIFFLSNLFAGTTGKISGRVVDAESGDPLPGVNVFIEGTTMGAATDVDGYFFIINVKPGVYTLKVAYVGYSEMTITDVQVQADLTTPVNIKLRPEVMTTEAVVVVAEKPVVQKDVAASQKNMTSDEIQALPVTTIEQAVGLQAGVTSGLEIRGGGSNEALFVVDGISLRDTRANEPITAIPLSALEEVNVQSGGFSAEYNNVRSGVINVVSKEGSLDKYSGIITMRYRAPAPKHFGISPFDPQSFWMRPYMDDAVAWTGTKNGAWDEYTRRQYPDFDGWNAVAQRTLEDDDPTNDLTPEAAQRLFMWQHRKKGDIDKPDYNIDAGFGGPVPFVSKALGGLRFFASYKRERDMYLFNLTTDALTTESFMLRLTSNITPSMKLSIMGLYNETEGTAISRSGGTGLFSSSWGIANAVERVGFTAPWRIYTNIYWSRGRRYSNALSLKLTNALSASTFWELRLSEVGKYYLTGYVRERDRTKRYEIFPGYFVDEAPEGYERDAVFSVEGRLGMGGAVSVGRDTSRISTINARFDITSQIDRHNEVKSGVELILERYDMNFGMVNHFLPEGNTRTRIKQNPLRGVFYIQDKLEFEGFVANAGLIVDYYNSNDNWYNASPFDRNFYSGNFDPTKDEEKYKTKPPETRITLSPRLSISHPIGENAKLFFNYGHYRQMPASERLYRVQRDIRDKMDFVGDPTIPLARTVSYELGYDHALFNMLLLRVAAYYKDISDQEFWVRYISFDGKVNYRKITNQSYEDIRGFEIDLTKRTGDWVTGNINFEYRVGTSGYFGTARVYENPADQREYERRNPVQSKPRPRPRVKSYIDVHTPFSFGPQLGDQFVLGDWHFNFISNWAAGSWFTWNPNNVTGIQYNVQWKDYYNVDLRISKVFRFNDFDVKFFAELNNLFNLKQFSGVSFYDSFDYNYYMKSLHLPADIADELGYGNIPGDDQPGDYRDEGVEYVPMEWTSNISNISTPNERAVYYDASTQKYMQYANGSWSEVPSDRINNILETKAYIDMPNQTYFTFLNPRNVFFGLTLTYRF</sequence>
<accession>A0A7V4U1Z5</accession>
<dbReference type="PANTHER" id="PTHR30069:SF29">
    <property type="entry name" value="HEMOGLOBIN AND HEMOGLOBIN-HAPTOGLOBIN-BINDING PROTEIN 1-RELATED"/>
    <property type="match status" value="1"/>
</dbReference>
<evidence type="ECO:0000256" key="7">
    <source>
        <dbReference type="ARBA" id="ARBA00023237"/>
    </source>
</evidence>
<dbReference type="AlphaFoldDB" id="A0A7V4U1Z5"/>
<evidence type="ECO:0000256" key="4">
    <source>
        <dbReference type="ARBA" id="ARBA00022692"/>
    </source>
</evidence>
<dbReference type="InterPro" id="IPR036942">
    <property type="entry name" value="Beta-barrel_TonB_sf"/>
</dbReference>
<organism evidence="9">
    <name type="scientific">Caldithrix abyssi</name>
    <dbReference type="NCBI Taxonomy" id="187145"/>
    <lineage>
        <taxon>Bacteria</taxon>
        <taxon>Pseudomonadati</taxon>
        <taxon>Calditrichota</taxon>
        <taxon>Calditrichia</taxon>
        <taxon>Calditrichales</taxon>
        <taxon>Calditrichaceae</taxon>
        <taxon>Caldithrix</taxon>
    </lineage>
</organism>
<dbReference type="Proteomes" id="UP000885779">
    <property type="component" value="Unassembled WGS sequence"/>
</dbReference>
<dbReference type="Gene3D" id="2.170.130.10">
    <property type="entry name" value="TonB-dependent receptor, plug domain"/>
    <property type="match status" value="1"/>
</dbReference>